<feature type="region of interest" description="Disordered" evidence="4">
    <location>
        <begin position="994"/>
        <end position="1074"/>
    </location>
</feature>
<dbReference type="InterPro" id="IPR016024">
    <property type="entry name" value="ARM-type_fold"/>
</dbReference>
<dbReference type="Pfam" id="PF08161">
    <property type="entry name" value="RRP12_HEAT"/>
    <property type="match status" value="1"/>
</dbReference>
<dbReference type="InterPro" id="IPR011989">
    <property type="entry name" value="ARM-like"/>
</dbReference>
<dbReference type="AlphaFoldDB" id="A0A3N4M220"/>
<dbReference type="GO" id="GO:0005634">
    <property type="term" value="C:nucleus"/>
    <property type="evidence" value="ECO:0007669"/>
    <property type="project" value="UniProtKB-SubCell"/>
</dbReference>
<dbReference type="Pfam" id="PF25772">
    <property type="entry name" value="HEAT_RRP12_N"/>
    <property type="match status" value="1"/>
</dbReference>
<feature type="compositionally biased region" description="Polar residues" evidence="4">
    <location>
        <begin position="1103"/>
        <end position="1112"/>
    </location>
</feature>
<feature type="region of interest" description="Disordered" evidence="4">
    <location>
        <begin position="1086"/>
        <end position="1145"/>
    </location>
</feature>
<accession>A0A3N4M220</accession>
<evidence type="ECO:0000256" key="3">
    <source>
        <dbReference type="ARBA" id="ARBA00023242"/>
    </source>
</evidence>
<evidence type="ECO:0000259" key="6">
    <source>
        <dbReference type="Pfam" id="PF25772"/>
    </source>
</evidence>
<evidence type="ECO:0000259" key="5">
    <source>
        <dbReference type="Pfam" id="PF08161"/>
    </source>
</evidence>
<feature type="region of interest" description="Disordered" evidence="4">
    <location>
        <begin position="1157"/>
        <end position="1234"/>
    </location>
</feature>
<dbReference type="InterPro" id="IPR052087">
    <property type="entry name" value="RRP12"/>
</dbReference>
<keyword evidence="3" id="KW-0539">Nucleus</keyword>
<dbReference type="InterPro" id="IPR057860">
    <property type="entry name" value="HEAT_RRP12_N"/>
</dbReference>
<dbReference type="Gene3D" id="1.25.10.10">
    <property type="entry name" value="Leucine-rich Repeat Variant"/>
    <property type="match status" value="2"/>
</dbReference>
<evidence type="ECO:0000256" key="1">
    <source>
        <dbReference type="ARBA" id="ARBA00004123"/>
    </source>
</evidence>
<sequence length="1234" mass="135038">MSSLEAKLSKVRNPNQQNQKQVTVVLSAVEDILREQGTTEFTPTAYVAALLSLLPQSISQTDIVDAGLAYSVVYLLDLVTPFCPAPLLRSKFTQILVHLAPALTNPEAEAPLLRAAIGCLESLLLAQDGPAWAIPQKDVGPRRALTGLLNLGVDDRPKVRKRAQEAVTSVLKAAPPSPSLDHPAAEMCAVAVLGSVVDLARKAAGGQHDPRLIRAIQLLHAVAAAGGWPSTKIEGLVEVLLNISRSSNEFLTMAAFNVFEAIFESIMDEVTSAKLPRIIEAISELRPSQTDSQLLPPWLAVISHGYGVYAAVSPTTAFTLLPDLYAQVSTFLESPAHNIRTSSSQCLISLIANCIPDEPVLSDDSSPKLHKIAQTTTNLLSVRYQSAWPEVFETIIALFDKLRWKAHPVMDDIVRIVGDLRANEGFQGKKEADVVLGHAVAAVGPPVVLSILPLNIMHQKRGQTGRAWMLPILRDYTANTHLAHFLSEMVPLSEFMFQRILDNGDGGKTMETKIYETIIQQVWSILPGYCTAPLDLIENFNQSFAELLANVLYKQTELRADICKALQMLVESNQAILAVEVDEESGRDDLLVQQRITKDQARKNIALLASFTPNLLAVLFNVYSQTLPQYRGYILKCINAYLSIAPPEELVETFAKVTTMLEGSLAESVAPTQSEREVKKKAVGGESMPPVAHTLMDLVITISPYLPTQSYTQLLSIFTVVINKKDDPQLQKKAYKVISRMAESENGKGVLKARVTDLQKVLLESAETATAPARRDRLESVACLVNYLDGSDLSFIPSVLSEVVMGAKEVNERARTAAFDLLVSMGDKMKAGGTVVNSQIPGMRADAPCVNATLEEYFTMVSAGLAGSTPHMVSASITALTRILFQYKDELKAELVEEMVTTMDLFLTSKNREIVRSVLGFIKVCIISLDKGMMAKKLPTLIPNLMVWSHEHKAHFRAKVRHMIERAIRRFGYDQVEKYVPEEDKKLVINIRKTRDRKKRKSNAEGGAEDEKEPTSRKRQSQFASEFEEAIYGSESEASVAGSDDDEETGGHGQRGRKGAAKGGKQYIMEDSDEPLDLLDKRSLAHISSTKPLKPRAALANKLKSQPRTNGSGKLIFREGDSDDGEHGDEEGDVDMGESGNEDIGAAVSAYVQAITSKHAVQRGQRNRIKFKRGGKEDEDEEMEVNEKPVKGKEGVGTKSPGKGGREGRGVGGVRGGRVQKGKGREHGGNRGRR</sequence>
<dbReference type="InterPro" id="IPR012978">
    <property type="entry name" value="HEAT_RRP12"/>
</dbReference>
<dbReference type="STRING" id="1051890.A0A3N4M220"/>
<dbReference type="InParanoid" id="A0A3N4M220"/>
<organism evidence="7 8">
    <name type="scientific">Terfezia boudieri ATCC MYA-4762</name>
    <dbReference type="NCBI Taxonomy" id="1051890"/>
    <lineage>
        <taxon>Eukaryota</taxon>
        <taxon>Fungi</taxon>
        <taxon>Dikarya</taxon>
        <taxon>Ascomycota</taxon>
        <taxon>Pezizomycotina</taxon>
        <taxon>Pezizomycetes</taxon>
        <taxon>Pezizales</taxon>
        <taxon>Pezizaceae</taxon>
        <taxon>Terfezia</taxon>
    </lineage>
</organism>
<name>A0A3N4M220_9PEZI</name>
<keyword evidence="8" id="KW-1185">Reference proteome</keyword>
<dbReference type="EMBL" id="ML121530">
    <property type="protein sequence ID" value="RPB27988.1"/>
    <property type="molecule type" value="Genomic_DNA"/>
</dbReference>
<protein>
    <submittedName>
        <fullName evidence="7">NUC173-domain-containing protein</fullName>
    </submittedName>
</protein>
<evidence type="ECO:0000256" key="4">
    <source>
        <dbReference type="SAM" id="MobiDB-lite"/>
    </source>
</evidence>
<feature type="compositionally biased region" description="Basic and acidic residues" evidence="4">
    <location>
        <begin position="1185"/>
        <end position="1196"/>
    </location>
</feature>
<dbReference type="SUPFAM" id="SSF48371">
    <property type="entry name" value="ARM repeat"/>
    <property type="match status" value="1"/>
</dbReference>
<feature type="domain" description="RRP12 HEAT" evidence="5">
    <location>
        <begin position="334"/>
        <end position="626"/>
    </location>
</feature>
<feature type="compositionally biased region" description="Acidic residues" evidence="4">
    <location>
        <begin position="1121"/>
        <end position="1136"/>
    </location>
</feature>
<evidence type="ECO:0000313" key="7">
    <source>
        <dbReference type="EMBL" id="RPB27988.1"/>
    </source>
</evidence>
<feature type="compositionally biased region" description="Basic and acidic residues" evidence="4">
    <location>
        <begin position="1223"/>
        <end position="1234"/>
    </location>
</feature>
<gene>
    <name evidence="7" type="ORF">L211DRAFT_845978</name>
</gene>
<dbReference type="FunCoup" id="A0A3N4M220">
    <property type="interactions" value="966"/>
</dbReference>
<reference evidence="7 8" key="1">
    <citation type="journal article" date="2018" name="Nat. Ecol. Evol.">
        <title>Pezizomycetes genomes reveal the molecular basis of ectomycorrhizal truffle lifestyle.</title>
        <authorList>
            <person name="Murat C."/>
            <person name="Payen T."/>
            <person name="Noel B."/>
            <person name="Kuo A."/>
            <person name="Morin E."/>
            <person name="Chen J."/>
            <person name="Kohler A."/>
            <person name="Krizsan K."/>
            <person name="Balestrini R."/>
            <person name="Da Silva C."/>
            <person name="Montanini B."/>
            <person name="Hainaut M."/>
            <person name="Levati E."/>
            <person name="Barry K.W."/>
            <person name="Belfiori B."/>
            <person name="Cichocki N."/>
            <person name="Clum A."/>
            <person name="Dockter R.B."/>
            <person name="Fauchery L."/>
            <person name="Guy J."/>
            <person name="Iotti M."/>
            <person name="Le Tacon F."/>
            <person name="Lindquist E.A."/>
            <person name="Lipzen A."/>
            <person name="Malagnac F."/>
            <person name="Mello A."/>
            <person name="Molinier V."/>
            <person name="Miyauchi S."/>
            <person name="Poulain J."/>
            <person name="Riccioni C."/>
            <person name="Rubini A."/>
            <person name="Sitrit Y."/>
            <person name="Splivallo R."/>
            <person name="Traeger S."/>
            <person name="Wang M."/>
            <person name="Zifcakova L."/>
            <person name="Wipf D."/>
            <person name="Zambonelli A."/>
            <person name="Paolocci F."/>
            <person name="Nowrousian M."/>
            <person name="Ottonello S."/>
            <person name="Baldrian P."/>
            <person name="Spatafora J.W."/>
            <person name="Henrissat B."/>
            <person name="Nagy L.G."/>
            <person name="Aury J.M."/>
            <person name="Wincker P."/>
            <person name="Grigoriev I.V."/>
            <person name="Bonfante P."/>
            <person name="Martin F.M."/>
        </authorList>
    </citation>
    <scope>NUCLEOTIDE SEQUENCE [LARGE SCALE GENOMIC DNA]</scope>
    <source>
        <strain evidence="7 8">ATCC MYA-4762</strain>
    </source>
</reference>
<feature type="domain" description="RRP12 N-terminal HEAT" evidence="6">
    <location>
        <begin position="10"/>
        <end position="222"/>
    </location>
</feature>
<dbReference type="PANTHER" id="PTHR48287:SF1">
    <property type="entry name" value="ARM REPEAT SUPERFAMILY PROTEIN"/>
    <property type="match status" value="1"/>
</dbReference>
<proteinExistence type="inferred from homology"/>
<comment type="subcellular location">
    <subcellularLocation>
        <location evidence="1">Nucleus</location>
    </subcellularLocation>
</comment>
<dbReference type="OrthoDB" id="2192888at2759"/>
<comment type="similarity">
    <text evidence="2">Belongs to the RRP12 family.</text>
</comment>
<evidence type="ECO:0000256" key="2">
    <source>
        <dbReference type="ARBA" id="ARBA00007690"/>
    </source>
</evidence>
<dbReference type="PANTHER" id="PTHR48287">
    <property type="entry name" value="ARM REPEAT SUPERFAMILY PROTEIN"/>
    <property type="match status" value="1"/>
</dbReference>
<evidence type="ECO:0000313" key="8">
    <source>
        <dbReference type="Proteomes" id="UP000267821"/>
    </source>
</evidence>
<dbReference type="Proteomes" id="UP000267821">
    <property type="component" value="Unassembled WGS sequence"/>
</dbReference>